<dbReference type="Pfam" id="PF00071">
    <property type="entry name" value="Ras"/>
    <property type="match status" value="1"/>
</dbReference>
<dbReference type="VEuPathDB" id="VectorBase:SCAU012974"/>
<keyword evidence="4" id="KW-0342">GTP-binding</keyword>
<evidence type="ECO:0000256" key="2">
    <source>
        <dbReference type="ARBA" id="ARBA00022741"/>
    </source>
</evidence>
<dbReference type="InterPro" id="IPR001806">
    <property type="entry name" value="Small_GTPase"/>
</dbReference>
<dbReference type="GO" id="GO:0003924">
    <property type="term" value="F:GTPase activity"/>
    <property type="evidence" value="ECO:0007669"/>
    <property type="project" value="InterPro"/>
</dbReference>
<dbReference type="PROSITE" id="PS51420">
    <property type="entry name" value="RHO"/>
    <property type="match status" value="1"/>
</dbReference>
<organism evidence="5 6">
    <name type="scientific">Stomoxys calcitrans</name>
    <name type="common">Stable fly</name>
    <name type="synonym">Conops calcitrans</name>
    <dbReference type="NCBI Taxonomy" id="35570"/>
    <lineage>
        <taxon>Eukaryota</taxon>
        <taxon>Metazoa</taxon>
        <taxon>Ecdysozoa</taxon>
        <taxon>Arthropoda</taxon>
        <taxon>Hexapoda</taxon>
        <taxon>Insecta</taxon>
        <taxon>Pterygota</taxon>
        <taxon>Neoptera</taxon>
        <taxon>Endopterygota</taxon>
        <taxon>Diptera</taxon>
        <taxon>Brachycera</taxon>
        <taxon>Muscomorpha</taxon>
        <taxon>Muscoidea</taxon>
        <taxon>Muscidae</taxon>
        <taxon>Stomoxys</taxon>
    </lineage>
</organism>
<dbReference type="PROSITE" id="PS51421">
    <property type="entry name" value="RAS"/>
    <property type="match status" value="1"/>
</dbReference>
<dbReference type="STRING" id="35570.A0A1I8Q1E7"/>
<dbReference type="PANTHER" id="PTHR47977">
    <property type="entry name" value="RAS-RELATED PROTEIN RAB"/>
    <property type="match status" value="1"/>
</dbReference>
<dbReference type="SUPFAM" id="SSF52540">
    <property type="entry name" value="P-loop containing nucleoside triphosphate hydrolases"/>
    <property type="match status" value="1"/>
</dbReference>
<evidence type="ECO:0000313" key="5">
    <source>
        <dbReference type="EnsemblMetazoa" id="SCAU012974-PA"/>
    </source>
</evidence>
<dbReference type="FunFam" id="3.40.50.300:FF:002062">
    <property type="entry name" value="Rab-related protein 4"/>
    <property type="match status" value="1"/>
</dbReference>
<evidence type="ECO:0000313" key="6">
    <source>
        <dbReference type="Proteomes" id="UP000095300"/>
    </source>
</evidence>
<dbReference type="GO" id="GO:0015031">
    <property type="term" value="P:protein transport"/>
    <property type="evidence" value="ECO:0007669"/>
    <property type="project" value="UniProtKB-KW"/>
</dbReference>
<dbReference type="AlphaFoldDB" id="A0A1I8Q1E7"/>
<dbReference type="SMART" id="SM00176">
    <property type="entry name" value="RAN"/>
    <property type="match status" value="1"/>
</dbReference>
<accession>A0A1I8Q1E7</accession>
<dbReference type="Gene3D" id="3.40.50.300">
    <property type="entry name" value="P-loop containing nucleotide triphosphate hydrolases"/>
    <property type="match status" value="1"/>
</dbReference>
<dbReference type="OrthoDB" id="9989112at2759"/>
<dbReference type="SMART" id="SM00174">
    <property type="entry name" value="RHO"/>
    <property type="match status" value="1"/>
</dbReference>
<name>A0A1I8Q1E7_STOCA</name>
<dbReference type="EnsemblMetazoa" id="SCAU012974-RA">
    <property type="protein sequence ID" value="SCAU012974-PA"/>
    <property type="gene ID" value="SCAU012974"/>
</dbReference>
<reference evidence="5" key="1">
    <citation type="submission" date="2020-05" db="UniProtKB">
        <authorList>
            <consortium name="EnsemblMetazoa"/>
        </authorList>
    </citation>
    <scope>IDENTIFICATION</scope>
    <source>
        <strain evidence="5">USDA</strain>
    </source>
</reference>
<evidence type="ECO:0008006" key="7">
    <source>
        <dbReference type="Google" id="ProtNLM"/>
    </source>
</evidence>
<dbReference type="InterPro" id="IPR025662">
    <property type="entry name" value="Sigma_54_int_dom_ATP-bd_1"/>
</dbReference>
<dbReference type="SMART" id="SM00175">
    <property type="entry name" value="RAB"/>
    <property type="match status" value="1"/>
</dbReference>
<dbReference type="InterPro" id="IPR027417">
    <property type="entry name" value="P-loop_NTPase"/>
</dbReference>
<keyword evidence="2" id="KW-0547">Nucleotide-binding</keyword>
<dbReference type="SMART" id="SM00173">
    <property type="entry name" value="RAS"/>
    <property type="match status" value="1"/>
</dbReference>
<keyword evidence="1" id="KW-0813">Transport</keyword>
<dbReference type="NCBIfam" id="TIGR00231">
    <property type="entry name" value="small_GTP"/>
    <property type="match status" value="1"/>
</dbReference>
<dbReference type="PRINTS" id="PR00449">
    <property type="entry name" value="RASTRNSFRMNG"/>
</dbReference>
<dbReference type="KEGG" id="scac:106083931"/>
<evidence type="ECO:0000256" key="4">
    <source>
        <dbReference type="ARBA" id="ARBA00023134"/>
    </source>
</evidence>
<keyword evidence="6" id="KW-1185">Reference proteome</keyword>
<protein>
    <recommendedName>
        <fullName evidence="7">Ras-related protein Rab-18</fullName>
    </recommendedName>
</protein>
<sequence>MLSDKAIKLLVIGESGVGKSSLIRRFVENKFDESHDVTIGMDFKSKVMNIDGVDYKLALWDTAGAERFRSLTPSFYRKALGAILVYDIKNRESLVKLEAWFTELENYSDNPNISTIVVGNKIDDERVVSREEGLKFARKHRSLFLETSAKNDKFVADVFRDIVEKIVSSEHFEQLNNGDRIEVRSDDDDAAASYCRC</sequence>
<dbReference type="InterPro" id="IPR050227">
    <property type="entry name" value="Rab"/>
</dbReference>
<dbReference type="PROSITE" id="PS51419">
    <property type="entry name" value="RAB"/>
    <property type="match status" value="1"/>
</dbReference>
<gene>
    <name evidence="5" type="primary">106083931</name>
</gene>
<dbReference type="Proteomes" id="UP000095300">
    <property type="component" value="Unassembled WGS sequence"/>
</dbReference>
<dbReference type="PROSITE" id="PS00675">
    <property type="entry name" value="SIGMA54_INTERACT_1"/>
    <property type="match status" value="1"/>
</dbReference>
<proteinExistence type="predicted"/>
<dbReference type="GO" id="GO:0005525">
    <property type="term" value="F:GTP binding"/>
    <property type="evidence" value="ECO:0007669"/>
    <property type="project" value="UniProtKB-KW"/>
</dbReference>
<evidence type="ECO:0000256" key="1">
    <source>
        <dbReference type="ARBA" id="ARBA00022448"/>
    </source>
</evidence>
<dbReference type="InterPro" id="IPR005225">
    <property type="entry name" value="Small_GTP-bd"/>
</dbReference>
<keyword evidence="3" id="KW-0653">Protein transport</keyword>
<evidence type="ECO:0000256" key="3">
    <source>
        <dbReference type="ARBA" id="ARBA00022927"/>
    </source>
</evidence>